<comment type="subcellular location">
    <subcellularLocation>
        <location evidence="1">Cell membrane</location>
        <topology evidence="1">Multi-pass membrane protein</topology>
    </subcellularLocation>
</comment>
<feature type="transmembrane region" description="Helical" evidence="6">
    <location>
        <begin position="92"/>
        <end position="109"/>
    </location>
</feature>
<accession>A0ABU6K2A6</accession>
<sequence>MALLEPRANPSRVMQWAAPLIAIVLMLLVGAVLFASLHVSPLKAFYVFFIEPLETSNGWSELVLKASPLILIAEGLALGFRARIYNIGAEGQLLMGAICASGVAIYSHGSEAGWVLPAMVIAGAIGGAIWGAIPAWLKTHFNAEETLTTLMLTYIATLFLSWLVSVPWRDPDGSNFPQSIMFGDSALFTLLFDGLRINTSVFITIAAVLIFWVFVSRSYTAFQIAVGGQAPAAARYAGFSSRKTVWLSLVISGLTAGIAGAGEVAGPVGQLTLSMSPGYGYAAIIVAWVGRLHPLGIVLSGFLMAMIYIGGDAGQVSLQLPSAITGLFQGMLLFFLLGADAFVNYRLKRRKPRAHLESHTAAAPKAAPEAAT</sequence>
<feature type="transmembrane region" description="Helical" evidence="6">
    <location>
        <begin position="268"/>
        <end position="288"/>
    </location>
</feature>
<dbReference type="InterPro" id="IPR001851">
    <property type="entry name" value="ABC_transp_permease"/>
</dbReference>
<evidence type="ECO:0000256" key="5">
    <source>
        <dbReference type="ARBA" id="ARBA00023136"/>
    </source>
</evidence>
<dbReference type="Pfam" id="PF02653">
    <property type="entry name" value="BPD_transp_2"/>
    <property type="match status" value="1"/>
</dbReference>
<evidence type="ECO:0000256" key="1">
    <source>
        <dbReference type="ARBA" id="ARBA00004651"/>
    </source>
</evidence>
<keyword evidence="4 6" id="KW-1133">Transmembrane helix</keyword>
<name>A0ABU6K2A6_9RHOO</name>
<dbReference type="RefSeq" id="WP_327598672.1">
    <property type="nucleotide sequence ID" value="NZ_JAYXHS010000001.1"/>
</dbReference>
<proteinExistence type="predicted"/>
<dbReference type="EMBL" id="JAYXHS010000001">
    <property type="protein sequence ID" value="MEC5385724.1"/>
    <property type="molecule type" value="Genomic_DNA"/>
</dbReference>
<dbReference type="PANTHER" id="PTHR47089">
    <property type="entry name" value="ABC TRANSPORTER, PERMEASE PROTEIN"/>
    <property type="match status" value="1"/>
</dbReference>
<keyword evidence="8" id="KW-1185">Reference proteome</keyword>
<organism evidence="7 8">
    <name type="scientific">Uliginosibacterium silvisoli</name>
    <dbReference type="NCBI Taxonomy" id="3114758"/>
    <lineage>
        <taxon>Bacteria</taxon>
        <taxon>Pseudomonadati</taxon>
        <taxon>Pseudomonadota</taxon>
        <taxon>Betaproteobacteria</taxon>
        <taxon>Rhodocyclales</taxon>
        <taxon>Zoogloeaceae</taxon>
        <taxon>Uliginosibacterium</taxon>
    </lineage>
</organism>
<evidence type="ECO:0000256" key="4">
    <source>
        <dbReference type="ARBA" id="ARBA00022989"/>
    </source>
</evidence>
<gene>
    <name evidence="7" type="ORF">VVD49_08315</name>
</gene>
<dbReference type="PANTHER" id="PTHR47089:SF1">
    <property type="entry name" value="GUANOSINE ABC TRANSPORTER PERMEASE PROTEIN NUPP"/>
    <property type="match status" value="1"/>
</dbReference>
<feature type="transmembrane region" description="Helical" evidence="6">
    <location>
        <begin position="323"/>
        <end position="343"/>
    </location>
</feature>
<evidence type="ECO:0000313" key="8">
    <source>
        <dbReference type="Proteomes" id="UP001331561"/>
    </source>
</evidence>
<dbReference type="Proteomes" id="UP001331561">
    <property type="component" value="Unassembled WGS sequence"/>
</dbReference>
<feature type="transmembrane region" description="Helical" evidence="6">
    <location>
        <begin position="197"/>
        <end position="215"/>
    </location>
</feature>
<feature type="transmembrane region" description="Helical" evidence="6">
    <location>
        <begin position="245"/>
        <end position="262"/>
    </location>
</feature>
<dbReference type="CDD" id="cd06580">
    <property type="entry name" value="TM_PBP1_transp_TpRbsC_like"/>
    <property type="match status" value="1"/>
</dbReference>
<reference evidence="7 8" key="1">
    <citation type="submission" date="2024-01" db="EMBL/GenBank/DDBJ databases">
        <title>Uliginosibacterium soil sp. nov.</title>
        <authorList>
            <person name="Lv Y."/>
        </authorList>
    </citation>
    <scope>NUCLEOTIDE SEQUENCE [LARGE SCALE GENOMIC DNA]</scope>
    <source>
        <strain evidence="7 8">H3</strain>
    </source>
</reference>
<feature type="transmembrane region" description="Helical" evidence="6">
    <location>
        <begin position="295"/>
        <end position="311"/>
    </location>
</feature>
<keyword evidence="2" id="KW-1003">Cell membrane</keyword>
<keyword evidence="3 6" id="KW-0812">Transmembrane</keyword>
<feature type="transmembrane region" description="Helical" evidence="6">
    <location>
        <begin position="20"/>
        <end position="42"/>
    </location>
</feature>
<keyword evidence="5 6" id="KW-0472">Membrane</keyword>
<evidence type="ECO:0000256" key="3">
    <source>
        <dbReference type="ARBA" id="ARBA00022692"/>
    </source>
</evidence>
<evidence type="ECO:0000256" key="6">
    <source>
        <dbReference type="SAM" id="Phobius"/>
    </source>
</evidence>
<feature type="transmembrane region" description="Helical" evidence="6">
    <location>
        <begin position="149"/>
        <end position="168"/>
    </location>
</feature>
<feature type="transmembrane region" description="Helical" evidence="6">
    <location>
        <begin position="115"/>
        <end position="137"/>
    </location>
</feature>
<evidence type="ECO:0000256" key="2">
    <source>
        <dbReference type="ARBA" id="ARBA00022475"/>
    </source>
</evidence>
<evidence type="ECO:0000313" key="7">
    <source>
        <dbReference type="EMBL" id="MEC5385724.1"/>
    </source>
</evidence>
<protein>
    <submittedName>
        <fullName evidence="7">ABC transporter permease</fullName>
    </submittedName>
</protein>
<comment type="caution">
    <text evidence="7">The sequence shown here is derived from an EMBL/GenBank/DDBJ whole genome shotgun (WGS) entry which is preliminary data.</text>
</comment>